<dbReference type="PANTHER" id="PTHR40265">
    <property type="entry name" value="BLL2707 PROTEIN"/>
    <property type="match status" value="1"/>
</dbReference>
<evidence type="ECO:0000313" key="3">
    <source>
        <dbReference type="Proteomes" id="UP000238153"/>
    </source>
</evidence>
<dbReference type="GeneID" id="93780178"/>
<accession>A0A2A1KCZ6</accession>
<gene>
    <name evidence="2" type="ORF">CV019_04000</name>
</gene>
<evidence type="ECO:0000313" key="2">
    <source>
        <dbReference type="EMBL" id="PPJ76165.1"/>
    </source>
</evidence>
<dbReference type="SUPFAM" id="SSF54593">
    <property type="entry name" value="Glyoxalase/Bleomycin resistance protein/Dihydroxybiphenyl dioxygenase"/>
    <property type="match status" value="1"/>
</dbReference>
<reference evidence="2 3" key="1">
    <citation type="submission" date="2017-11" db="EMBL/GenBank/DDBJ databases">
        <authorList>
            <person name="Founou R.C."/>
            <person name="Founou L."/>
            <person name="Allam M."/>
            <person name="Ismail A."/>
            <person name="Essack S.Y."/>
        </authorList>
    </citation>
    <scope>NUCLEOTIDE SEQUENCE [LARGE SCALE GENOMIC DNA]</scope>
    <source>
        <strain evidence="2 3">G811N2B1</strain>
    </source>
</reference>
<feature type="domain" description="Glyoxalase-like" evidence="1">
    <location>
        <begin position="5"/>
        <end position="191"/>
    </location>
</feature>
<dbReference type="PANTHER" id="PTHR40265:SF1">
    <property type="entry name" value="GLYOXALASE-LIKE DOMAIN-CONTAINING PROTEIN"/>
    <property type="match status" value="1"/>
</dbReference>
<dbReference type="RefSeq" id="WP_016931150.1">
    <property type="nucleotide sequence ID" value="NZ_BKAY01000023.1"/>
</dbReference>
<organism evidence="2 3">
    <name type="scientific">Staphylococcus haemolyticus</name>
    <dbReference type="NCBI Taxonomy" id="1283"/>
    <lineage>
        <taxon>Bacteria</taxon>
        <taxon>Bacillati</taxon>
        <taxon>Bacillota</taxon>
        <taxon>Bacilli</taxon>
        <taxon>Bacillales</taxon>
        <taxon>Staphylococcaceae</taxon>
        <taxon>Staphylococcus</taxon>
    </lineage>
</organism>
<dbReference type="Gene3D" id="3.10.180.10">
    <property type="entry name" value="2,3-Dihydroxybiphenyl 1,2-Dioxygenase, domain 1"/>
    <property type="match status" value="1"/>
</dbReference>
<comment type="caution">
    <text evidence="2">The sequence shown here is derived from an EMBL/GenBank/DDBJ whole genome shotgun (WGS) entry which is preliminary data.</text>
</comment>
<dbReference type="AlphaFoldDB" id="A0A2A1KCZ6"/>
<dbReference type="InterPro" id="IPR029068">
    <property type="entry name" value="Glyas_Bleomycin-R_OHBP_Dase"/>
</dbReference>
<sequence>MELRFDHIIHYVDNLKNFKYPGEILKINSGGKHHKFGTYNRLSYINENYIELIDVEDKEKLNKESKTEEGRVAFATKIVQDHYKQGFKTIALRTSNIELIKKSLEERNIDTIGPVEMHRENKKGDKLNWKLLYIADPDYMVKPPFFIEWEEREEVHNQKLEPLFQKQFKIHKIIIDSEKRSKTLSKWKKWFDVTILEEGDNYTDVQLTVDHIIYRIQDGKTSGYNTIIFKDTETTAPYSIITKGAKYRFEPEG</sequence>
<dbReference type="InterPro" id="IPR025870">
    <property type="entry name" value="Glyoxalase-like_dom"/>
</dbReference>
<name>A0A2A1KCZ6_STAHA</name>
<proteinExistence type="predicted"/>
<dbReference type="Gene3D" id="2.60.40.4320">
    <property type="match status" value="1"/>
</dbReference>
<protein>
    <submittedName>
        <fullName evidence="2">VOC family protein</fullName>
    </submittedName>
</protein>
<dbReference type="Proteomes" id="UP000238153">
    <property type="component" value="Unassembled WGS sequence"/>
</dbReference>
<dbReference type="STRING" id="1283.ShL2_00687"/>
<dbReference type="Pfam" id="PF13468">
    <property type="entry name" value="Glyoxalase_3"/>
    <property type="match status" value="1"/>
</dbReference>
<dbReference type="EMBL" id="PGWX01000234">
    <property type="protein sequence ID" value="PPJ76165.1"/>
    <property type="molecule type" value="Genomic_DNA"/>
</dbReference>
<evidence type="ECO:0000259" key="1">
    <source>
        <dbReference type="Pfam" id="PF13468"/>
    </source>
</evidence>